<dbReference type="AlphaFoldDB" id="F4XUP6"/>
<accession>F4XUP6</accession>
<name>F4XUP6_9CYAN</name>
<dbReference type="HOGENOM" id="CLU_3397442_0_0_3"/>
<keyword evidence="2" id="KW-1185">Reference proteome</keyword>
<evidence type="ECO:0000313" key="1">
    <source>
        <dbReference type="EMBL" id="EGJ31692.1"/>
    </source>
</evidence>
<gene>
    <name evidence="1" type="ORF">LYNGBM3L_35350</name>
</gene>
<dbReference type="EMBL" id="GL890933">
    <property type="protein sequence ID" value="EGJ31692.1"/>
    <property type="molecule type" value="Genomic_DNA"/>
</dbReference>
<reference evidence="2" key="1">
    <citation type="journal article" date="2011" name="Proc. Natl. Acad. Sci. U.S.A.">
        <title>Genomic insights into the physiology and ecology of the marine filamentous cyanobacterium Lyngbya majuscula.</title>
        <authorList>
            <person name="Jones A.C."/>
            <person name="Monroe E.A."/>
            <person name="Podell S."/>
            <person name="Hess W.R."/>
            <person name="Klages S."/>
            <person name="Esquenazi E."/>
            <person name="Niessen S."/>
            <person name="Hoover H."/>
            <person name="Rothmann M."/>
            <person name="Lasken R.S."/>
            <person name="Yates J.R.III."/>
            <person name="Reinhardt R."/>
            <person name="Kube M."/>
            <person name="Burkart M.D."/>
            <person name="Allen E.E."/>
            <person name="Dorrestein P.C."/>
            <person name="Gerwick W.H."/>
            <person name="Gerwick L."/>
        </authorList>
    </citation>
    <scope>NUCLEOTIDE SEQUENCE [LARGE SCALE GENOMIC DNA]</scope>
    <source>
        <strain evidence="2">3L</strain>
    </source>
</reference>
<proteinExistence type="predicted"/>
<dbReference type="Proteomes" id="UP000003959">
    <property type="component" value="Unassembled WGS sequence"/>
</dbReference>
<organism evidence="1 2">
    <name type="scientific">Moorena producens 3L</name>
    <dbReference type="NCBI Taxonomy" id="489825"/>
    <lineage>
        <taxon>Bacteria</taxon>
        <taxon>Bacillati</taxon>
        <taxon>Cyanobacteriota</taxon>
        <taxon>Cyanophyceae</taxon>
        <taxon>Coleofasciculales</taxon>
        <taxon>Coleofasciculaceae</taxon>
        <taxon>Moorena</taxon>
    </lineage>
</organism>
<sequence length="31" mass="3708">MKVKEDFTSKENIILNDKTNFVKGYILEINY</sequence>
<evidence type="ECO:0000313" key="2">
    <source>
        <dbReference type="Proteomes" id="UP000003959"/>
    </source>
</evidence>
<protein>
    <submittedName>
        <fullName evidence="1">Uncharacterized protein</fullName>
    </submittedName>
</protein>